<comment type="caution">
    <text evidence="1">The sequence shown here is derived from an EMBL/GenBank/DDBJ whole genome shotgun (WGS) entry which is preliminary data.</text>
</comment>
<gene>
    <name evidence="1" type="ORF">C7449_101712</name>
</gene>
<evidence type="ECO:0000313" key="1">
    <source>
        <dbReference type="EMBL" id="PTM99041.1"/>
    </source>
</evidence>
<organism evidence="1 2">
    <name type="scientific">Mycoplana dimorpha</name>
    <dbReference type="NCBI Taxonomy" id="28320"/>
    <lineage>
        <taxon>Bacteria</taxon>
        <taxon>Pseudomonadati</taxon>
        <taxon>Pseudomonadota</taxon>
        <taxon>Alphaproteobacteria</taxon>
        <taxon>Hyphomicrobiales</taxon>
        <taxon>Rhizobiaceae</taxon>
        <taxon>Mycoplana</taxon>
    </lineage>
</organism>
<dbReference type="EMBL" id="PZZZ01000001">
    <property type="protein sequence ID" value="PTM99041.1"/>
    <property type="molecule type" value="Genomic_DNA"/>
</dbReference>
<keyword evidence="2" id="KW-1185">Reference proteome</keyword>
<evidence type="ECO:0000313" key="2">
    <source>
        <dbReference type="Proteomes" id="UP000241247"/>
    </source>
</evidence>
<dbReference type="AlphaFoldDB" id="A0A2T5BJ77"/>
<reference evidence="1 2" key="1">
    <citation type="submission" date="2018-04" db="EMBL/GenBank/DDBJ databases">
        <title>Genomic Encyclopedia of Type Strains, Phase IV (KMG-IV): sequencing the most valuable type-strain genomes for metagenomic binning, comparative biology and taxonomic classification.</title>
        <authorList>
            <person name="Goeker M."/>
        </authorList>
    </citation>
    <scope>NUCLEOTIDE SEQUENCE [LARGE SCALE GENOMIC DNA]</scope>
    <source>
        <strain evidence="1 2">DSM 7138</strain>
    </source>
</reference>
<sequence length="87" mass="9729">MSQVVGAVDQGERKGLREIADLSSGPRTVFLGEKPDVVAEREKPLEQGARIVQPSEQHIFIYPVFYLTPIHSSGSEMPGRIRRRPET</sequence>
<accession>A0A2T5BJ77</accession>
<protein>
    <submittedName>
        <fullName evidence="1">Uncharacterized protein</fullName>
    </submittedName>
</protein>
<dbReference type="Proteomes" id="UP000241247">
    <property type="component" value="Unassembled WGS sequence"/>
</dbReference>
<name>A0A2T5BJ77_MYCDI</name>
<proteinExistence type="predicted"/>